<feature type="compositionally biased region" description="Polar residues" evidence="1">
    <location>
        <begin position="73"/>
        <end position="103"/>
    </location>
</feature>
<dbReference type="Proteomes" id="UP000005240">
    <property type="component" value="Unassembled WGS sequence"/>
</dbReference>
<accession>A0A180GPV9</accession>
<keyword evidence="4" id="KW-1185">Reference proteome</keyword>
<name>A0A180GPV9_PUCT1</name>
<dbReference type="EMBL" id="ADAS02000040">
    <property type="protein sequence ID" value="OAV94332.1"/>
    <property type="molecule type" value="Genomic_DNA"/>
</dbReference>
<dbReference type="AlphaFoldDB" id="A0A180GPV9"/>
<dbReference type="OrthoDB" id="2505488at2759"/>
<evidence type="ECO:0000313" key="2">
    <source>
        <dbReference type="EMBL" id="OAV94332.1"/>
    </source>
</evidence>
<evidence type="ECO:0000256" key="1">
    <source>
        <dbReference type="SAM" id="MobiDB-lite"/>
    </source>
</evidence>
<reference evidence="2" key="1">
    <citation type="submission" date="2009-11" db="EMBL/GenBank/DDBJ databases">
        <authorList>
            <consortium name="The Broad Institute Genome Sequencing Platform"/>
            <person name="Ward D."/>
            <person name="Feldgarden M."/>
            <person name="Earl A."/>
            <person name="Young S.K."/>
            <person name="Zeng Q."/>
            <person name="Koehrsen M."/>
            <person name="Alvarado L."/>
            <person name="Berlin A."/>
            <person name="Bochicchio J."/>
            <person name="Borenstein D."/>
            <person name="Chapman S.B."/>
            <person name="Chen Z."/>
            <person name="Engels R."/>
            <person name="Freedman E."/>
            <person name="Gellesch M."/>
            <person name="Goldberg J."/>
            <person name="Griggs A."/>
            <person name="Gujja S."/>
            <person name="Heilman E."/>
            <person name="Heiman D."/>
            <person name="Hepburn T."/>
            <person name="Howarth C."/>
            <person name="Jen D."/>
            <person name="Larson L."/>
            <person name="Lewis B."/>
            <person name="Mehta T."/>
            <person name="Park D."/>
            <person name="Pearson M."/>
            <person name="Roberts A."/>
            <person name="Saif S."/>
            <person name="Shea T."/>
            <person name="Shenoy N."/>
            <person name="Sisk P."/>
            <person name="Stolte C."/>
            <person name="Sykes S."/>
            <person name="Thomson T."/>
            <person name="Walk T."/>
            <person name="White J."/>
            <person name="Yandava C."/>
            <person name="Izard J."/>
            <person name="Baranova O.V."/>
            <person name="Blanton J.M."/>
            <person name="Tanner A.C."/>
            <person name="Dewhirst F.E."/>
            <person name="Haas B."/>
            <person name="Nusbaum C."/>
            <person name="Birren B."/>
        </authorList>
    </citation>
    <scope>NUCLEOTIDE SEQUENCE [LARGE SCALE GENOMIC DNA]</scope>
    <source>
        <strain evidence="2">1-1 BBBD Race 1</strain>
    </source>
</reference>
<sequence>MASTSDIQIIITAALQQQAQQLETQLASRDEAISKLMEKVELKEAETSSKPSPKINKGKKKAQPDQPPVANPIASTSARKSPKSRTPTKSNQPASHRTPSGSQPKRVVTPKSSSPRVCPFQMVSRAMPESFTSTRDALYVHLKLIWNLLEQKAIPGPPHPDTLREFNSHFSNAKQIEKAAEDENGASIIPTTNVSTLKKLQAGYTQSLLACLGMHVWAPDLEDLPDSLYNKACRQVALKSFRQAAMGGAFAYMNIQKNYAVDLGLLIPAYTHFVHYLQANWYNQEKNKDGKFQMDKERKVISKAREQLRDT</sequence>
<reference evidence="2" key="2">
    <citation type="submission" date="2016-05" db="EMBL/GenBank/DDBJ databases">
        <title>Comparative analysis highlights variable genome content of wheat rusts and divergence of the mating loci.</title>
        <authorList>
            <person name="Cuomo C.A."/>
            <person name="Bakkeren G."/>
            <person name="Szabo L."/>
            <person name="Khalil H."/>
            <person name="Joly D."/>
            <person name="Goldberg J."/>
            <person name="Young S."/>
            <person name="Zeng Q."/>
            <person name="Fellers J."/>
        </authorList>
    </citation>
    <scope>NUCLEOTIDE SEQUENCE [LARGE SCALE GENOMIC DNA]</scope>
    <source>
        <strain evidence="2">1-1 BBBD Race 1</strain>
    </source>
</reference>
<dbReference type="VEuPathDB" id="FungiDB:PTTG_26991"/>
<reference evidence="3 4" key="3">
    <citation type="journal article" date="2017" name="G3 (Bethesda)">
        <title>Comparative analysis highlights variable genome content of wheat rusts and divergence of the mating loci.</title>
        <authorList>
            <person name="Cuomo C.A."/>
            <person name="Bakkeren G."/>
            <person name="Khalil H.B."/>
            <person name="Panwar V."/>
            <person name="Joly D."/>
            <person name="Linning R."/>
            <person name="Sakthikumar S."/>
            <person name="Song X."/>
            <person name="Adiconis X."/>
            <person name="Fan L."/>
            <person name="Goldberg J.M."/>
            <person name="Levin J.Z."/>
            <person name="Young S."/>
            <person name="Zeng Q."/>
            <person name="Anikster Y."/>
            <person name="Bruce M."/>
            <person name="Wang M."/>
            <person name="Yin C."/>
            <person name="McCallum B."/>
            <person name="Szabo L.J."/>
            <person name="Hulbert S."/>
            <person name="Chen X."/>
            <person name="Fellers J.P."/>
        </authorList>
    </citation>
    <scope>NUCLEOTIDE SEQUENCE</scope>
    <source>
        <strain evidence="4">Isolate 1-1 / race 1 (BBBD)</strain>
        <strain evidence="3">isolate 1-1 / race 1 (BBBD)</strain>
    </source>
</reference>
<evidence type="ECO:0000313" key="3">
    <source>
        <dbReference type="EnsemblFungi" id="PTTG_26991-t43_1-p1"/>
    </source>
</evidence>
<organism evidence="2">
    <name type="scientific">Puccinia triticina (isolate 1-1 / race 1 (BBBD))</name>
    <name type="common">Brown leaf rust fungus</name>
    <dbReference type="NCBI Taxonomy" id="630390"/>
    <lineage>
        <taxon>Eukaryota</taxon>
        <taxon>Fungi</taxon>
        <taxon>Dikarya</taxon>
        <taxon>Basidiomycota</taxon>
        <taxon>Pucciniomycotina</taxon>
        <taxon>Pucciniomycetes</taxon>
        <taxon>Pucciniales</taxon>
        <taxon>Pucciniaceae</taxon>
        <taxon>Puccinia</taxon>
    </lineage>
</organism>
<feature type="region of interest" description="Disordered" evidence="1">
    <location>
        <begin position="41"/>
        <end position="116"/>
    </location>
</feature>
<protein>
    <submittedName>
        <fullName evidence="2 3">Uncharacterized protein</fullName>
    </submittedName>
</protein>
<dbReference type="STRING" id="630390.A0A180GPV9"/>
<gene>
    <name evidence="2" type="ORF">PTTG_26991</name>
</gene>
<evidence type="ECO:0000313" key="4">
    <source>
        <dbReference type="Proteomes" id="UP000005240"/>
    </source>
</evidence>
<proteinExistence type="predicted"/>
<dbReference type="EnsemblFungi" id="PTTG_26991-t43_1">
    <property type="protein sequence ID" value="PTTG_26991-t43_1-p1"/>
    <property type="gene ID" value="PTTG_26991"/>
</dbReference>
<reference evidence="3" key="4">
    <citation type="submission" date="2025-05" db="UniProtKB">
        <authorList>
            <consortium name="EnsemblFungi"/>
        </authorList>
    </citation>
    <scope>IDENTIFICATION</scope>
    <source>
        <strain evidence="3">isolate 1-1 / race 1 (BBBD)</strain>
    </source>
</reference>